<feature type="transmembrane region" description="Helical" evidence="7">
    <location>
        <begin position="285"/>
        <end position="308"/>
    </location>
</feature>
<keyword evidence="3" id="KW-1003">Cell membrane</keyword>
<evidence type="ECO:0000256" key="6">
    <source>
        <dbReference type="ARBA" id="ARBA00023136"/>
    </source>
</evidence>
<dbReference type="EMBL" id="JBHUFB010000002">
    <property type="protein sequence ID" value="MFD1810887.1"/>
    <property type="molecule type" value="Genomic_DNA"/>
</dbReference>
<name>A0ABW4NXI4_9NOCA</name>
<gene>
    <name evidence="9" type="ORF">ACFSJG_01560</name>
</gene>
<proteinExistence type="predicted"/>
<protein>
    <submittedName>
        <fullName evidence="9">FtsX-like permease family protein</fullName>
    </submittedName>
</protein>
<keyword evidence="6 7" id="KW-0472">Membrane</keyword>
<dbReference type="InterPro" id="IPR051125">
    <property type="entry name" value="ABC-4/HrtB_transporter"/>
</dbReference>
<organism evidence="9 10">
    <name type="scientific">Rhodococcus gannanensis</name>
    <dbReference type="NCBI Taxonomy" id="1960308"/>
    <lineage>
        <taxon>Bacteria</taxon>
        <taxon>Bacillati</taxon>
        <taxon>Actinomycetota</taxon>
        <taxon>Actinomycetes</taxon>
        <taxon>Mycobacteriales</taxon>
        <taxon>Nocardiaceae</taxon>
        <taxon>Rhodococcus</taxon>
    </lineage>
</organism>
<feature type="domain" description="ABC3 transporter permease C-terminal" evidence="8">
    <location>
        <begin position="239"/>
        <end position="344"/>
    </location>
</feature>
<feature type="transmembrane region" description="Helical" evidence="7">
    <location>
        <begin position="234"/>
        <end position="258"/>
    </location>
</feature>
<evidence type="ECO:0000313" key="10">
    <source>
        <dbReference type="Proteomes" id="UP001597286"/>
    </source>
</evidence>
<keyword evidence="2" id="KW-0813">Transport</keyword>
<evidence type="ECO:0000256" key="3">
    <source>
        <dbReference type="ARBA" id="ARBA00022475"/>
    </source>
</evidence>
<accession>A0ABW4NXI4</accession>
<evidence type="ECO:0000256" key="7">
    <source>
        <dbReference type="SAM" id="Phobius"/>
    </source>
</evidence>
<sequence length="355" mass="35807">MFLAVRDLRFATGRFALTIAAGFLVSLMVVLLSGLTAGLGHESISAVQRMGADHYAFAEPGPDQPLSFSDSRVTEAQVGAMASQPGVEEATLVGVAPSRVGVNGTEVGISAFGVDGASFASPVPLDPGRIAMDRAFAEDHGWQVGEQVDVGGRAVTVTALVDNSSYSHQPVVWLDLADWRTLPTAAGSDGTTVALRTSAGFDATATGAATGTAITDESGAFGAIGGYSSERGSLLLMQGMLVVVGSLVVGTFFTVWTIQRGQDLAVLKAVGASTAYLVRDALGQAFAVLVLGTTLGTITAAGLGVLAAQAVPFTLTATGVALPFVALIALGMLGAAAALARIVAVDPLTALGAAR</sequence>
<dbReference type="Proteomes" id="UP001597286">
    <property type="component" value="Unassembled WGS sequence"/>
</dbReference>
<feature type="transmembrane region" description="Helical" evidence="7">
    <location>
        <begin position="15"/>
        <end position="40"/>
    </location>
</feature>
<evidence type="ECO:0000256" key="5">
    <source>
        <dbReference type="ARBA" id="ARBA00022989"/>
    </source>
</evidence>
<reference evidence="10" key="1">
    <citation type="journal article" date="2019" name="Int. J. Syst. Evol. Microbiol.">
        <title>The Global Catalogue of Microorganisms (GCM) 10K type strain sequencing project: providing services to taxonomists for standard genome sequencing and annotation.</title>
        <authorList>
            <consortium name="The Broad Institute Genomics Platform"/>
            <consortium name="The Broad Institute Genome Sequencing Center for Infectious Disease"/>
            <person name="Wu L."/>
            <person name="Ma J."/>
        </authorList>
    </citation>
    <scope>NUCLEOTIDE SEQUENCE [LARGE SCALE GENOMIC DNA]</scope>
    <source>
        <strain evidence="10">DT72</strain>
    </source>
</reference>
<comment type="caution">
    <text evidence="9">The sequence shown here is derived from an EMBL/GenBank/DDBJ whole genome shotgun (WGS) entry which is preliminary data.</text>
</comment>
<evidence type="ECO:0000259" key="8">
    <source>
        <dbReference type="Pfam" id="PF02687"/>
    </source>
</evidence>
<keyword evidence="5 7" id="KW-1133">Transmembrane helix</keyword>
<evidence type="ECO:0000256" key="2">
    <source>
        <dbReference type="ARBA" id="ARBA00022448"/>
    </source>
</evidence>
<keyword evidence="10" id="KW-1185">Reference proteome</keyword>
<dbReference type="PANTHER" id="PTHR43738:SF1">
    <property type="entry name" value="HEMIN TRANSPORT SYSTEM PERMEASE PROTEIN HRTB-RELATED"/>
    <property type="match status" value="1"/>
</dbReference>
<feature type="transmembrane region" description="Helical" evidence="7">
    <location>
        <begin position="320"/>
        <end position="344"/>
    </location>
</feature>
<evidence type="ECO:0000256" key="4">
    <source>
        <dbReference type="ARBA" id="ARBA00022692"/>
    </source>
</evidence>
<evidence type="ECO:0000256" key="1">
    <source>
        <dbReference type="ARBA" id="ARBA00004651"/>
    </source>
</evidence>
<dbReference type="Pfam" id="PF02687">
    <property type="entry name" value="FtsX"/>
    <property type="match status" value="1"/>
</dbReference>
<keyword evidence="4 7" id="KW-0812">Transmembrane</keyword>
<dbReference type="PANTHER" id="PTHR43738">
    <property type="entry name" value="ABC TRANSPORTER, MEMBRANE PROTEIN"/>
    <property type="match status" value="1"/>
</dbReference>
<evidence type="ECO:0000313" key="9">
    <source>
        <dbReference type="EMBL" id="MFD1810887.1"/>
    </source>
</evidence>
<comment type="subcellular location">
    <subcellularLocation>
        <location evidence="1">Cell membrane</location>
        <topology evidence="1">Multi-pass membrane protein</topology>
    </subcellularLocation>
</comment>
<dbReference type="RefSeq" id="WP_378483443.1">
    <property type="nucleotide sequence ID" value="NZ_JBHUFB010000002.1"/>
</dbReference>
<dbReference type="InterPro" id="IPR003838">
    <property type="entry name" value="ABC3_permease_C"/>
</dbReference>